<dbReference type="EMBL" id="JAWIZZ010000047">
    <property type="protein sequence ID" value="KAK5779514.1"/>
    <property type="molecule type" value="Genomic_DNA"/>
</dbReference>
<feature type="transmembrane region" description="Helical" evidence="10">
    <location>
        <begin position="347"/>
        <end position="374"/>
    </location>
</feature>
<accession>A0AAN7WJM7</accession>
<evidence type="ECO:0000256" key="3">
    <source>
        <dbReference type="ARBA" id="ARBA00022448"/>
    </source>
</evidence>
<evidence type="ECO:0000256" key="5">
    <source>
        <dbReference type="ARBA" id="ARBA00022927"/>
    </source>
</evidence>
<dbReference type="InterPro" id="IPR019561">
    <property type="entry name" value="Translocon_Sec61/SecY_plug_dom"/>
</dbReference>
<evidence type="ECO:0000313" key="13">
    <source>
        <dbReference type="Proteomes" id="UP001306508"/>
    </source>
</evidence>
<dbReference type="Gene3D" id="1.10.3370.10">
    <property type="entry name" value="SecY subunit domain"/>
    <property type="match status" value="1"/>
</dbReference>
<organism evidence="12 13">
    <name type="scientific">Arxiozyma heterogenica</name>
    <dbReference type="NCBI Taxonomy" id="278026"/>
    <lineage>
        <taxon>Eukaryota</taxon>
        <taxon>Fungi</taxon>
        <taxon>Dikarya</taxon>
        <taxon>Ascomycota</taxon>
        <taxon>Saccharomycotina</taxon>
        <taxon>Saccharomycetes</taxon>
        <taxon>Saccharomycetales</taxon>
        <taxon>Saccharomycetaceae</taxon>
        <taxon>Arxiozyma</taxon>
    </lineage>
</organism>
<evidence type="ECO:0000256" key="7">
    <source>
        <dbReference type="ARBA" id="ARBA00023010"/>
    </source>
</evidence>
<dbReference type="GO" id="GO:0012505">
    <property type="term" value="C:endomembrane system"/>
    <property type="evidence" value="ECO:0007669"/>
    <property type="project" value="UniProtKB-SubCell"/>
</dbReference>
<keyword evidence="7" id="KW-0811">Translocation</keyword>
<keyword evidence="13" id="KW-1185">Reference proteome</keyword>
<evidence type="ECO:0000256" key="8">
    <source>
        <dbReference type="ARBA" id="ARBA00023136"/>
    </source>
</evidence>
<keyword evidence="3" id="KW-0813">Transport</keyword>
<feature type="domain" description="Translocon Sec61/SecY plug" evidence="11">
    <location>
        <begin position="32"/>
        <end position="66"/>
    </location>
</feature>
<comment type="subcellular location">
    <subcellularLocation>
        <location evidence="1">Endomembrane system</location>
        <topology evidence="1">Multi-pass membrane protein</topology>
    </subcellularLocation>
</comment>
<keyword evidence="5" id="KW-0653">Protein transport</keyword>
<evidence type="ECO:0000256" key="1">
    <source>
        <dbReference type="ARBA" id="ARBA00004127"/>
    </source>
</evidence>
<dbReference type="AlphaFoldDB" id="A0AAN7WJM7"/>
<dbReference type="PROSITE" id="PS00755">
    <property type="entry name" value="SECY_1"/>
    <property type="match status" value="1"/>
</dbReference>
<keyword evidence="6 10" id="KW-1133">Transmembrane helix</keyword>
<feature type="transmembrane region" description="Helical" evidence="10">
    <location>
        <begin position="24"/>
        <end position="44"/>
    </location>
</feature>
<evidence type="ECO:0000256" key="4">
    <source>
        <dbReference type="ARBA" id="ARBA00022692"/>
    </source>
</evidence>
<keyword evidence="8 10" id="KW-0472">Membrane</keyword>
<feature type="transmembrane region" description="Helical" evidence="10">
    <location>
        <begin position="275"/>
        <end position="297"/>
    </location>
</feature>
<protein>
    <recommendedName>
        <fullName evidence="11">Translocon Sec61/SecY plug domain-containing protein</fullName>
    </recommendedName>
</protein>
<evidence type="ECO:0000313" key="12">
    <source>
        <dbReference type="EMBL" id="KAK5779514.1"/>
    </source>
</evidence>
<evidence type="ECO:0000259" key="11">
    <source>
        <dbReference type="Pfam" id="PF10559"/>
    </source>
</evidence>
<feature type="transmembrane region" description="Helical" evidence="10">
    <location>
        <begin position="414"/>
        <end position="435"/>
    </location>
</feature>
<reference evidence="13" key="1">
    <citation type="submission" date="2023-07" db="EMBL/GenBank/DDBJ databases">
        <title>A draft genome of Kazachstania heterogenica Y-27499.</title>
        <authorList>
            <person name="Donic C."/>
            <person name="Kralova J.S."/>
            <person name="Fidel L."/>
            <person name="Ben-Dor S."/>
            <person name="Jung S."/>
        </authorList>
    </citation>
    <scope>NUCLEOTIDE SEQUENCE [LARGE SCALE GENOMIC DNA]</scope>
    <source>
        <strain evidence="13">Y27499</strain>
    </source>
</reference>
<feature type="transmembrane region" description="Helical" evidence="10">
    <location>
        <begin position="234"/>
        <end position="254"/>
    </location>
</feature>
<gene>
    <name evidence="12" type="ORF">RI543_003405</name>
</gene>
<feature type="transmembrane region" description="Helical" evidence="10">
    <location>
        <begin position="73"/>
        <end position="94"/>
    </location>
</feature>
<evidence type="ECO:0000256" key="10">
    <source>
        <dbReference type="SAM" id="Phobius"/>
    </source>
</evidence>
<feature type="transmembrane region" description="Helical" evidence="10">
    <location>
        <begin position="166"/>
        <end position="185"/>
    </location>
</feature>
<evidence type="ECO:0000256" key="6">
    <source>
        <dbReference type="ARBA" id="ARBA00022989"/>
    </source>
</evidence>
<sequence length="481" mass="53111">MSPFLSLLPEVELPYEKIQFDDKVLYTVFICLIYIFAQLPLAGVEKDIATSINDPIYFLRGAFAAEPKTLLEFGVFPIVSSGLIMQLLAGLKLIKVNFKLQKDRELFQSFTKMMIFLQYFILTNIFIFAGYFGTDLTIFQILVLNFQLVGTGMFVTLLAEVIDKGFGFTSGPMMITTINIATNIVSDIIGVSHVKIDDEGNTEPQGALVNFVQSFRPKDKTLFASVLSAFNRDYLPNMTTIIIVTIIGALVCYFQNFRVELPIRSTRARGMNNVYPVRLFHVASLSLSFSYCLLFYIHIVPFAFITLIGKNDPNNIVCKILGHYENVNNLLAVPTFPLSVFAPPRSFFYGLIQSPLSFVIFPTFIIVTGVWFAYKWQAISGQSARDIAKEFKEQGLTLAGRREQNIAKELSKSIPLASATGAAIIALIAIIGELLGLKGKAASMVIGVCGGFSLLELVTLEYQQAGGGSAFSQVLGAPTNI</sequence>
<dbReference type="InterPro" id="IPR002208">
    <property type="entry name" value="SecY/SEC61-alpha"/>
</dbReference>
<evidence type="ECO:0000256" key="2">
    <source>
        <dbReference type="ARBA" id="ARBA00005751"/>
    </source>
</evidence>
<name>A0AAN7WJM7_9SACH</name>
<evidence type="ECO:0000256" key="9">
    <source>
        <dbReference type="RuleBase" id="RU004349"/>
    </source>
</evidence>
<comment type="similarity">
    <text evidence="2 9">Belongs to the SecY/SEC61-alpha family.</text>
</comment>
<dbReference type="InterPro" id="IPR023201">
    <property type="entry name" value="SecY_dom_sf"/>
</dbReference>
<proteinExistence type="inferred from homology"/>
<dbReference type="GO" id="GO:0016020">
    <property type="term" value="C:membrane"/>
    <property type="evidence" value="ECO:0007669"/>
    <property type="project" value="InterPro"/>
</dbReference>
<comment type="caution">
    <text evidence="12">The sequence shown here is derived from an EMBL/GenBank/DDBJ whole genome shotgun (WGS) entry which is preliminary data.</text>
</comment>
<dbReference type="PANTHER" id="PTHR10906">
    <property type="entry name" value="SECY/SEC61-ALPHA FAMILY MEMBER"/>
    <property type="match status" value="1"/>
</dbReference>
<feature type="transmembrane region" description="Helical" evidence="10">
    <location>
        <begin position="138"/>
        <end position="159"/>
    </location>
</feature>
<feature type="transmembrane region" description="Helical" evidence="10">
    <location>
        <begin position="115"/>
        <end position="132"/>
    </location>
</feature>
<dbReference type="GO" id="GO:0015031">
    <property type="term" value="P:protein transport"/>
    <property type="evidence" value="ECO:0007669"/>
    <property type="project" value="UniProtKB-KW"/>
</dbReference>
<dbReference type="PIRSF" id="PIRSF004557">
    <property type="entry name" value="SecY"/>
    <property type="match status" value="1"/>
</dbReference>
<dbReference type="InterPro" id="IPR030659">
    <property type="entry name" value="SecY_CS"/>
</dbReference>
<dbReference type="SUPFAM" id="SSF103491">
    <property type="entry name" value="Preprotein translocase SecY subunit"/>
    <property type="match status" value="1"/>
</dbReference>
<dbReference type="Pfam" id="PF10559">
    <property type="entry name" value="Plug_translocon"/>
    <property type="match status" value="1"/>
</dbReference>
<keyword evidence="4 10" id="KW-0812">Transmembrane</keyword>
<dbReference type="Proteomes" id="UP001306508">
    <property type="component" value="Unassembled WGS sequence"/>
</dbReference>
<dbReference type="Pfam" id="PF00344">
    <property type="entry name" value="SecY"/>
    <property type="match status" value="1"/>
</dbReference>